<dbReference type="InterPro" id="IPR051536">
    <property type="entry name" value="UDG_Type-4/5"/>
</dbReference>
<dbReference type="NCBIfam" id="TIGR00758">
    <property type="entry name" value="UDG_fam4"/>
    <property type="match status" value="1"/>
</dbReference>
<dbReference type="EMBL" id="QFGA01000001">
    <property type="protein sequence ID" value="TEB07143.1"/>
    <property type="molecule type" value="Genomic_DNA"/>
</dbReference>
<evidence type="ECO:0000313" key="11">
    <source>
        <dbReference type="EMBL" id="TEB07143.1"/>
    </source>
</evidence>
<protein>
    <recommendedName>
        <fullName evidence="2">Type-4 uracil-DNA glycosylase</fullName>
    </recommendedName>
</protein>
<dbReference type="SMART" id="SM00986">
    <property type="entry name" value="UDG"/>
    <property type="match status" value="1"/>
</dbReference>
<keyword evidence="6" id="KW-0378">Hydrolase</keyword>
<dbReference type="GO" id="GO:0051539">
    <property type="term" value="F:4 iron, 4 sulfur cluster binding"/>
    <property type="evidence" value="ECO:0007669"/>
    <property type="project" value="UniProtKB-KW"/>
</dbReference>
<gene>
    <name evidence="11" type="ORF">Psch_00686</name>
</gene>
<dbReference type="Pfam" id="PF03167">
    <property type="entry name" value="UDG"/>
    <property type="match status" value="1"/>
</dbReference>
<evidence type="ECO:0000256" key="5">
    <source>
        <dbReference type="ARBA" id="ARBA00022763"/>
    </source>
</evidence>
<reference evidence="11 12" key="1">
    <citation type="journal article" date="2018" name="Environ. Microbiol.">
        <title>Novel energy conservation strategies and behaviour of Pelotomaculum schinkii driving syntrophic propionate catabolism.</title>
        <authorList>
            <person name="Hidalgo-Ahumada C.A.P."/>
            <person name="Nobu M.K."/>
            <person name="Narihiro T."/>
            <person name="Tamaki H."/>
            <person name="Liu W.T."/>
            <person name="Kamagata Y."/>
            <person name="Stams A.J.M."/>
            <person name="Imachi H."/>
            <person name="Sousa D.Z."/>
        </authorList>
    </citation>
    <scope>NUCLEOTIDE SEQUENCE [LARGE SCALE GENOMIC DNA]</scope>
    <source>
        <strain evidence="11 12">HH</strain>
    </source>
</reference>
<name>A0A4Y7RED6_9FIRM</name>
<dbReference type="GO" id="GO:0097506">
    <property type="term" value="F:deaminated base DNA N-glycosylase activity"/>
    <property type="evidence" value="ECO:0007669"/>
    <property type="project" value="UniProtKB-ARBA"/>
</dbReference>
<comment type="similarity">
    <text evidence="1">Belongs to the uracil-DNA glycosylase (UDG) superfamily. Type 4 (UDGa) family.</text>
</comment>
<dbReference type="RefSeq" id="WP_190239121.1">
    <property type="nucleotide sequence ID" value="NZ_QFGA01000001.1"/>
</dbReference>
<dbReference type="PANTHER" id="PTHR33693:SF9">
    <property type="entry name" value="TYPE-4 URACIL-DNA GLYCOSYLASE"/>
    <property type="match status" value="1"/>
</dbReference>
<keyword evidence="9" id="KW-0234">DNA repair</keyword>
<keyword evidence="3" id="KW-0004">4Fe-4S</keyword>
<evidence type="ECO:0000256" key="4">
    <source>
        <dbReference type="ARBA" id="ARBA00022723"/>
    </source>
</evidence>
<evidence type="ECO:0000256" key="2">
    <source>
        <dbReference type="ARBA" id="ARBA00019403"/>
    </source>
</evidence>
<evidence type="ECO:0000313" key="12">
    <source>
        <dbReference type="Proteomes" id="UP000298324"/>
    </source>
</evidence>
<comment type="caution">
    <text evidence="11">The sequence shown here is derived from an EMBL/GenBank/DDBJ whole genome shotgun (WGS) entry which is preliminary data.</text>
</comment>
<dbReference type="InterPro" id="IPR005122">
    <property type="entry name" value="Uracil-DNA_glycosylase-like"/>
</dbReference>
<dbReference type="SUPFAM" id="SSF52141">
    <property type="entry name" value="Uracil-DNA glycosylase-like"/>
    <property type="match status" value="1"/>
</dbReference>
<dbReference type="GO" id="GO:0046872">
    <property type="term" value="F:metal ion binding"/>
    <property type="evidence" value="ECO:0007669"/>
    <property type="project" value="UniProtKB-KW"/>
</dbReference>
<dbReference type="CDD" id="cd10030">
    <property type="entry name" value="UDG-F4_TTUDGA_SPO1dp_like"/>
    <property type="match status" value="1"/>
</dbReference>
<proteinExistence type="inferred from homology"/>
<organism evidence="11 12">
    <name type="scientific">Pelotomaculum schinkii</name>
    <dbReference type="NCBI Taxonomy" id="78350"/>
    <lineage>
        <taxon>Bacteria</taxon>
        <taxon>Bacillati</taxon>
        <taxon>Bacillota</taxon>
        <taxon>Clostridia</taxon>
        <taxon>Eubacteriales</taxon>
        <taxon>Desulfotomaculaceae</taxon>
        <taxon>Pelotomaculum</taxon>
    </lineage>
</organism>
<evidence type="ECO:0000256" key="8">
    <source>
        <dbReference type="ARBA" id="ARBA00023014"/>
    </source>
</evidence>
<dbReference type="Gene3D" id="3.40.470.10">
    <property type="entry name" value="Uracil-DNA glycosylase-like domain"/>
    <property type="match status" value="1"/>
</dbReference>
<feature type="domain" description="Uracil-DNA glycosylase-like" evidence="10">
    <location>
        <begin position="35"/>
        <end position="181"/>
    </location>
</feature>
<dbReference type="Proteomes" id="UP000298324">
    <property type="component" value="Unassembled WGS sequence"/>
</dbReference>
<dbReference type="AlphaFoldDB" id="A0A4Y7RED6"/>
<evidence type="ECO:0000259" key="10">
    <source>
        <dbReference type="SMART" id="SM00986"/>
    </source>
</evidence>
<keyword evidence="12" id="KW-1185">Reference proteome</keyword>
<evidence type="ECO:0000256" key="7">
    <source>
        <dbReference type="ARBA" id="ARBA00023004"/>
    </source>
</evidence>
<dbReference type="GO" id="GO:0006281">
    <property type="term" value="P:DNA repair"/>
    <property type="evidence" value="ECO:0007669"/>
    <property type="project" value="UniProtKB-KW"/>
</dbReference>
<keyword evidence="8" id="KW-0411">Iron-sulfur</keyword>
<keyword evidence="4" id="KW-0479">Metal-binding</keyword>
<dbReference type="SMART" id="SM00987">
    <property type="entry name" value="UreE_C"/>
    <property type="match status" value="1"/>
</dbReference>
<dbReference type="InterPro" id="IPR005273">
    <property type="entry name" value="Ura-DNA_glyco_family4"/>
</dbReference>
<dbReference type="PANTHER" id="PTHR33693">
    <property type="entry name" value="TYPE-5 URACIL-DNA GLYCOSYLASE"/>
    <property type="match status" value="1"/>
</dbReference>
<evidence type="ECO:0000256" key="1">
    <source>
        <dbReference type="ARBA" id="ARBA00006521"/>
    </source>
</evidence>
<keyword evidence="5" id="KW-0227">DNA damage</keyword>
<accession>A0A4Y7RED6</accession>
<sequence length="191" mass="21125">MTGRTVSLETITDMETLKNLCLRIFLPAPGENIVFGEGPEPARLALIGEAPGKEEAKTGRPFVGNAGRLLNKYLEEAGIAREDVYITNVLKVRPPGNRTPGKAEIKESLPFLLRQIELIHPAVIVCLGSIAVQAILEPKAKITQIRGEWREKDGTKVIPTYHPAAIFHDEEKKELFKKDLLQVGKVLRGLE</sequence>
<keyword evidence="7" id="KW-0408">Iron</keyword>
<dbReference type="InterPro" id="IPR036895">
    <property type="entry name" value="Uracil-DNA_glycosylase-like_sf"/>
</dbReference>
<evidence type="ECO:0000256" key="9">
    <source>
        <dbReference type="ARBA" id="ARBA00023204"/>
    </source>
</evidence>
<evidence type="ECO:0000256" key="3">
    <source>
        <dbReference type="ARBA" id="ARBA00022485"/>
    </source>
</evidence>
<evidence type="ECO:0000256" key="6">
    <source>
        <dbReference type="ARBA" id="ARBA00022801"/>
    </source>
</evidence>